<evidence type="ECO:0000313" key="2">
    <source>
        <dbReference type="EnsemblMetazoa" id="GAUT012662-PA"/>
    </source>
</evidence>
<feature type="region of interest" description="Disordered" evidence="1">
    <location>
        <begin position="427"/>
        <end position="489"/>
    </location>
</feature>
<evidence type="ECO:0000256" key="1">
    <source>
        <dbReference type="SAM" id="MobiDB-lite"/>
    </source>
</evidence>
<dbReference type="AlphaFoldDB" id="A0A1A9UR32"/>
<dbReference type="EnsemblMetazoa" id="GAUT012662-RA">
    <property type="protein sequence ID" value="GAUT012662-PA"/>
    <property type="gene ID" value="GAUT012662"/>
</dbReference>
<name>A0A1A9UR32_GLOAU</name>
<organism evidence="2 3">
    <name type="scientific">Glossina austeni</name>
    <name type="common">Savannah tsetse fly</name>
    <dbReference type="NCBI Taxonomy" id="7395"/>
    <lineage>
        <taxon>Eukaryota</taxon>
        <taxon>Metazoa</taxon>
        <taxon>Ecdysozoa</taxon>
        <taxon>Arthropoda</taxon>
        <taxon>Hexapoda</taxon>
        <taxon>Insecta</taxon>
        <taxon>Pterygota</taxon>
        <taxon>Neoptera</taxon>
        <taxon>Endopterygota</taxon>
        <taxon>Diptera</taxon>
        <taxon>Brachycera</taxon>
        <taxon>Muscomorpha</taxon>
        <taxon>Hippoboscoidea</taxon>
        <taxon>Glossinidae</taxon>
        <taxon>Glossina</taxon>
    </lineage>
</organism>
<keyword evidence="3" id="KW-1185">Reference proteome</keyword>
<accession>A0A1A9UR32</accession>
<sequence length="489" mass="55382">MIFLQNFACTSKYENISKMYTPPPSRAISKIANASTAAKIDKTLAECCRSLLKASALSAKQALDITRATHLWYYPTPFVISSLTAKNEQRLNISVLPLNLTDVCTFYLRIDIDRVHNGKAGSFRVHHYRHRSHPVYRISNKTVCICKFENIGNAQLYNSHDTIGHPHPTQSCWDKHICSMVPQELASTRSNNWHEHRDCQLVPEVAAAGTDGFDTETQKKENKLASWCHKICNPHIHLRHWGNHCHRRTLNDYLNIRRLSKGTMAQRNCLYEELKRQRSAQLHLQPLGQDSPVRHRTPIFGLPHPWDDQFDHGEIQRLPRSKVIALGILISERITDSKPNPVTKALCMDGKSSFQLVQYIMPKQGSTAMPRGLSFEFRTRIRLTSWVLLSALSVKDLLRTTTYPHWLIPSQMAESATQTPFSHICSGHFSSNTTSSPSSEESSGPQSTTPSLTQDNCIHLPVLKQVHTGSRYHSKNTDPGNGKPPKVVY</sequence>
<evidence type="ECO:0000313" key="3">
    <source>
        <dbReference type="Proteomes" id="UP000078200"/>
    </source>
</evidence>
<protein>
    <submittedName>
        <fullName evidence="2">Uncharacterized protein</fullName>
    </submittedName>
</protein>
<proteinExistence type="predicted"/>
<feature type="compositionally biased region" description="Low complexity" evidence="1">
    <location>
        <begin position="430"/>
        <end position="451"/>
    </location>
</feature>
<dbReference type="VEuPathDB" id="VectorBase:GAUT012662"/>
<dbReference type="Proteomes" id="UP000078200">
    <property type="component" value="Unassembled WGS sequence"/>
</dbReference>
<reference evidence="2" key="1">
    <citation type="submission" date="2020-05" db="UniProtKB">
        <authorList>
            <consortium name="EnsemblMetazoa"/>
        </authorList>
    </citation>
    <scope>IDENTIFICATION</scope>
    <source>
        <strain evidence="2">TTRI</strain>
    </source>
</reference>